<feature type="transmembrane region" description="Helical" evidence="1">
    <location>
        <begin position="383"/>
        <end position="402"/>
    </location>
</feature>
<organism evidence="3 4">
    <name type="scientific">Caenorhabditis briggsae</name>
    <dbReference type="NCBI Taxonomy" id="6238"/>
    <lineage>
        <taxon>Eukaryota</taxon>
        <taxon>Metazoa</taxon>
        <taxon>Ecdysozoa</taxon>
        <taxon>Nematoda</taxon>
        <taxon>Chromadorea</taxon>
        <taxon>Rhabditida</taxon>
        <taxon>Rhabditina</taxon>
        <taxon>Rhabditomorpha</taxon>
        <taxon>Rhabditoidea</taxon>
        <taxon>Rhabditidae</taxon>
        <taxon>Peloderinae</taxon>
        <taxon>Caenorhabditis</taxon>
    </lineage>
</organism>
<dbReference type="AlphaFoldDB" id="A0AAE9DP13"/>
<feature type="transmembrane region" description="Helical" evidence="1">
    <location>
        <begin position="342"/>
        <end position="368"/>
    </location>
</feature>
<dbReference type="Gene3D" id="1.20.1070.10">
    <property type="entry name" value="Rhodopsin 7-helix transmembrane proteins"/>
    <property type="match status" value="1"/>
</dbReference>
<evidence type="ECO:0000259" key="2">
    <source>
        <dbReference type="Pfam" id="PF01030"/>
    </source>
</evidence>
<feature type="transmembrane region" description="Helical" evidence="1">
    <location>
        <begin position="243"/>
        <end position="266"/>
    </location>
</feature>
<dbReference type="SUPFAM" id="SSF81321">
    <property type="entry name" value="Family A G protein-coupled receptor-like"/>
    <property type="match status" value="1"/>
</dbReference>
<dbReference type="PANTHER" id="PTHR22751">
    <property type="entry name" value="G-PROTEIN COUPLED RECEPTOR-RELATED"/>
    <property type="match status" value="1"/>
</dbReference>
<evidence type="ECO:0000313" key="3">
    <source>
        <dbReference type="EMBL" id="ULU07836.1"/>
    </source>
</evidence>
<dbReference type="InterPro" id="IPR000494">
    <property type="entry name" value="Rcpt_L-dom"/>
</dbReference>
<name>A0AAE9DP13_CAEBR</name>
<dbReference type="Pfam" id="PF10324">
    <property type="entry name" value="7TM_GPCR_Srw"/>
    <property type="match status" value="1"/>
</dbReference>
<dbReference type="Proteomes" id="UP000827892">
    <property type="component" value="Chromosome II"/>
</dbReference>
<evidence type="ECO:0000256" key="1">
    <source>
        <dbReference type="SAM" id="Phobius"/>
    </source>
</evidence>
<dbReference type="PANTHER" id="PTHR22751:SF54">
    <property type="entry name" value="G-PROTEIN COUPLED RECEPTORS FAMILY 1 PROFILE DOMAIN-CONTAINING PROTEIN"/>
    <property type="match status" value="1"/>
</dbReference>
<accession>A0AAE9DP13</accession>
<dbReference type="Pfam" id="PF01030">
    <property type="entry name" value="Recep_L_domain"/>
    <property type="match status" value="1"/>
</dbReference>
<dbReference type="SUPFAM" id="SSF52058">
    <property type="entry name" value="L domain-like"/>
    <property type="match status" value="1"/>
</dbReference>
<dbReference type="EMBL" id="CP090892">
    <property type="protein sequence ID" value="ULU07836.1"/>
    <property type="molecule type" value="Genomic_DNA"/>
</dbReference>
<protein>
    <recommendedName>
        <fullName evidence="2">Receptor L-domain domain-containing protein</fullName>
    </recommendedName>
</protein>
<dbReference type="InterPro" id="IPR019427">
    <property type="entry name" value="7TM_GPCR_serpentine_rcpt_Srw"/>
</dbReference>
<reference evidence="3 4" key="1">
    <citation type="submission" date="2022-05" db="EMBL/GenBank/DDBJ databases">
        <title>Chromosome-level reference genomes for two strains of Caenorhabditis briggsae: an improved platform for comparative genomics.</title>
        <authorList>
            <person name="Stevens L."/>
            <person name="Andersen E.C."/>
        </authorList>
    </citation>
    <scope>NUCLEOTIDE SEQUENCE [LARGE SCALE GENOMIC DNA]</scope>
    <source>
        <strain evidence="3">QX1410_ONT</strain>
        <tissue evidence="3">Whole-organism</tissue>
    </source>
</reference>
<feature type="transmembrane region" description="Helical" evidence="1">
    <location>
        <begin position="173"/>
        <end position="193"/>
    </location>
</feature>
<keyword evidence="1" id="KW-1133">Transmembrane helix</keyword>
<feature type="transmembrane region" description="Helical" evidence="1">
    <location>
        <begin position="213"/>
        <end position="231"/>
    </location>
</feature>
<proteinExistence type="predicted"/>
<feature type="domain" description="Receptor L-domain" evidence="2">
    <location>
        <begin position="44"/>
        <end position="139"/>
    </location>
</feature>
<keyword evidence="1" id="KW-0812">Transmembrane</keyword>
<dbReference type="InterPro" id="IPR036941">
    <property type="entry name" value="Rcpt_L-dom_sf"/>
</dbReference>
<dbReference type="GO" id="GO:0008528">
    <property type="term" value="F:G protein-coupled peptide receptor activity"/>
    <property type="evidence" value="ECO:0007669"/>
    <property type="project" value="InterPro"/>
</dbReference>
<gene>
    <name evidence="3" type="ORF">L3Y34_019100</name>
</gene>
<dbReference type="Gene3D" id="3.80.20.20">
    <property type="entry name" value="Receptor L-domain"/>
    <property type="match status" value="1"/>
</dbReference>
<evidence type="ECO:0000313" key="4">
    <source>
        <dbReference type="Proteomes" id="UP000827892"/>
    </source>
</evidence>
<keyword evidence="1" id="KW-0472">Membrane</keyword>
<sequence>MLFFLEIGASFKNIHAKYCEESRKLKINDYEICNFKSMKSLKDGCMYIYGNVLMDSGDEKYVFKLKSLDGIFGTLTIKNTKLENLNFLDWLRYIASLEDDYVIEILSNENLVNANLPSLENIITKGSRTVVVNNNPLLESDDCMLFPLSYQANVAFLGDNCGPQKFSPSHHNYLLVFCWFLVIKTFWIPSTYYSVLITRILSALQDCFRQLSTWLSLLLALVRLLIVKNPLNQNLAFLSTRGFAIITILIIFSLSLIISFSNFILYNVPYNWQVASSDFADDHRNTVIPAFLFSDGLLKMIPAIILPVLSYLLIKCMKEAAKSRKSLGKNHKDSEISKSIKMVTLMTVCLMIAEGPIGIVHAIVTFYYDYAFIADTRDRLDQILMDLIVLNAIVSCIICLSVNSQYRDVARKTFCGRCRKKNNEIGIARSRGISVSSVPRVTASNAAIA</sequence>